<dbReference type="GO" id="GO:0005737">
    <property type="term" value="C:cytoplasm"/>
    <property type="evidence" value="ECO:0007669"/>
    <property type="project" value="UniProtKB-SubCell"/>
</dbReference>
<evidence type="ECO:0000313" key="10">
    <source>
        <dbReference type="RefSeq" id="XP_022100715.1"/>
    </source>
</evidence>
<dbReference type="InterPro" id="IPR037520">
    <property type="entry name" value="Folliculin/SMCR8_longin"/>
</dbReference>
<dbReference type="InterPro" id="IPR037521">
    <property type="entry name" value="FLCN/SMCR8_DENN"/>
</dbReference>
<evidence type="ECO:0000256" key="5">
    <source>
        <dbReference type="ARBA" id="ARBA00038137"/>
    </source>
</evidence>
<dbReference type="Proteomes" id="UP000694845">
    <property type="component" value="Unplaced"/>
</dbReference>
<evidence type="ECO:0000313" key="9">
    <source>
        <dbReference type="RefSeq" id="XP_022100714.1"/>
    </source>
</evidence>
<dbReference type="PROSITE" id="PS51834">
    <property type="entry name" value="DENN_FLCN_SMCR8"/>
    <property type="match status" value="1"/>
</dbReference>
<comment type="subcellular location">
    <subcellularLocation>
        <location evidence="1">Cytoplasm</location>
    </subcellularLocation>
</comment>
<proteinExistence type="inferred from homology"/>
<evidence type="ECO:0000256" key="3">
    <source>
        <dbReference type="ARBA" id="ARBA00022658"/>
    </source>
</evidence>
<comment type="similarity">
    <text evidence="5">Belongs to the SMCR8 family.</text>
</comment>
<keyword evidence="3" id="KW-0344">Guanine-nucleotide releasing factor</keyword>
<feature type="compositionally biased region" description="Basic residues" evidence="6">
    <location>
        <begin position="272"/>
        <end position="285"/>
    </location>
</feature>
<keyword evidence="2" id="KW-0963">Cytoplasm</keyword>
<evidence type="ECO:0000256" key="4">
    <source>
        <dbReference type="ARBA" id="ARBA00023006"/>
    </source>
</evidence>
<name>A0A8B7Z7E1_ACAPL</name>
<reference evidence="9 10" key="1">
    <citation type="submission" date="2025-04" db="UniProtKB">
        <authorList>
            <consortium name="RefSeq"/>
        </authorList>
    </citation>
    <scope>IDENTIFICATION</scope>
</reference>
<dbReference type="PANTHER" id="PTHR31334">
    <property type="entry name" value="SMITH-MAGENIS SYNDROME REGION GENE 8 PROTEIN"/>
    <property type="match status" value="1"/>
</dbReference>
<feature type="region of interest" description="Disordered" evidence="6">
    <location>
        <begin position="271"/>
        <end position="309"/>
    </location>
</feature>
<dbReference type="RefSeq" id="XP_022100715.1">
    <property type="nucleotide sequence ID" value="XM_022245023.1"/>
</dbReference>
<dbReference type="RefSeq" id="XP_022100714.1">
    <property type="nucleotide sequence ID" value="XM_022245022.1"/>
</dbReference>
<dbReference type="KEGG" id="aplc:110984647"/>
<dbReference type="PANTHER" id="PTHR31334:SF1">
    <property type="entry name" value="GUANINE NUCLEOTIDE EXCHANGE PROTEIN SMCR8"/>
    <property type="match status" value="1"/>
</dbReference>
<protein>
    <submittedName>
        <fullName evidence="9 10">Guanine nucleotide exchange protein SMCR8-like isoform X1</fullName>
    </submittedName>
</protein>
<evidence type="ECO:0000256" key="6">
    <source>
        <dbReference type="SAM" id="MobiDB-lite"/>
    </source>
</evidence>
<feature type="domain" description="UDENN FLCN/SMCR8-type" evidence="7">
    <location>
        <begin position="48"/>
        <end position="841"/>
    </location>
</feature>
<keyword evidence="8" id="KW-1185">Reference proteome</keyword>
<dbReference type="GO" id="GO:0005096">
    <property type="term" value="F:GTPase activator activity"/>
    <property type="evidence" value="ECO:0007669"/>
    <property type="project" value="InterPro"/>
</dbReference>
<dbReference type="Pfam" id="PF11704">
    <property type="entry name" value="Folliculin"/>
    <property type="match status" value="1"/>
</dbReference>
<evidence type="ECO:0000259" key="7">
    <source>
        <dbReference type="PROSITE" id="PS51834"/>
    </source>
</evidence>
<keyword evidence="4" id="KW-0072">Autophagy</keyword>
<evidence type="ECO:0000256" key="2">
    <source>
        <dbReference type="ARBA" id="ARBA00022490"/>
    </source>
</evidence>
<organism evidence="8 10">
    <name type="scientific">Acanthaster planci</name>
    <name type="common">Crown-of-thorns starfish</name>
    <dbReference type="NCBI Taxonomy" id="133434"/>
    <lineage>
        <taxon>Eukaryota</taxon>
        <taxon>Metazoa</taxon>
        <taxon>Echinodermata</taxon>
        <taxon>Eleutherozoa</taxon>
        <taxon>Asterozoa</taxon>
        <taxon>Asteroidea</taxon>
        <taxon>Valvatacea</taxon>
        <taxon>Valvatida</taxon>
        <taxon>Acanthasteridae</taxon>
        <taxon>Acanthaster</taxon>
    </lineage>
</organism>
<sequence>MFGYPALGHRQGDVGFYDARGDEEAFLKAKPPLSQEIFQSYKPKNPWQSSPTFDEDFVLVCEFSELEGPKPVMTIPKDASGDFDLNDFALKIMAIDYNATNIVRSGGMFSLVEDTGVVLEEPKESACAYVHHFTLYDVIARGYVRPFCIAYVTSDQRKIIRNLEWLMTRFSKVSELFRFGNRCQFQGDLKCRLADIHYTMEDLQTQMSKVNGTTQVMPSDGKNTGAEHRSKQKYVALEKGLREIQDIMKLMEPELTNPKLETLFKNLEQLSSRRKCKPRRHHRSSSIHEEGYHSDGEEKPSVDSHQRRVRRISTCDSLSDLQSSLDTPSSYTPQIIRLDGYRKFDIRLRTLHELCGWGYKAALGKVRKMHKHLSRNPLILYMEKKEAQLVDPTSALLSIGRTVVINFMQNINWDCVSDSGTCQDEIDRPCHTPLERLASTISTSSVSPSPDDESMLAYEARFVPGTAYASMESLYYDVNESLEESSDDDDNDITEIPKKLLGNGVFITSDDGSWLDLDVSPKELDITSSVANTLKRKGRSVSKTDSAPVDDMDNTTLVREATSVNYRADFNMTCYPQNKGCLFEHANLPTISADTYVVRRNKKVTVGSYASRINSFNKYLPGSGVRNFIGHYSFAIHLVYALLSGRTVIVVASPQYEKEVTAVIRTLWLFVPGHSSKHHLVVPWHTQPLCLSDLSHMKLIGLSRHKSTTPIIPHEVQDRSTVFDYDESTLKTPPYKGFHLTHMIKTCKHFRSDQACIAFIHSHLLELAQNTFVYYHSYCLNSPNLQLISGTDKVKTKITLRSDTSKTGTDQMRNTSIAYLSKLGISDGDVDIVEYWVEIIQQQIDDELGLQAGSAIILPPSVHVEHKECKMFQV</sequence>
<dbReference type="AlphaFoldDB" id="A0A8B7Z7E1"/>
<dbReference type="GO" id="GO:0032045">
    <property type="term" value="C:guanyl-nucleotide exchange factor complex"/>
    <property type="evidence" value="ECO:0007669"/>
    <property type="project" value="TreeGrafter"/>
</dbReference>
<dbReference type="GO" id="GO:0005085">
    <property type="term" value="F:guanyl-nucleotide exchange factor activity"/>
    <property type="evidence" value="ECO:0007669"/>
    <property type="project" value="UniProtKB-KW"/>
</dbReference>
<evidence type="ECO:0000313" key="8">
    <source>
        <dbReference type="Proteomes" id="UP000694845"/>
    </source>
</evidence>
<dbReference type="GeneID" id="110984647"/>
<dbReference type="GO" id="GO:0006914">
    <property type="term" value="P:autophagy"/>
    <property type="evidence" value="ECO:0007669"/>
    <property type="project" value="UniProtKB-KW"/>
</dbReference>
<gene>
    <name evidence="9 10" type="primary">LOC110984647</name>
</gene>
<feature type="compositionally biased region" description="Basic and acidic residues" evidence="6">
    <location>
        <begin position="286"/>
        <end position="306"/>
    </location>
</feature>
<accession>A0A8B7Z7E1</accession>
<dbReference type="OrthoDB" id="2289278at2759"/>
<evidence type="ECO:0000256" key="1">
    <source>
        <dbReference type="ARBA" id="ARBA00004496"/>
    </source>
</evidence>